<reference evidence="1 2" key="1">
    <citation type="submission" date="2018-10" db="EMBL/GenBank/DDBJ databases">
        <title>Fifty Aureobasidium pullulans genomes reveal a recombining polyextremotolerant generalist.</title>
        <authorList>
            <person name="Gostincar C."/>
            <person name="Turk M."/>
            <person name="Zajc J."/>
            <person name="Gunde-Cimerman N."/>
        </authorList>
    </citation>
    <scope>NUCLEOTIDE SEQUENCE [LARGE SCALE GENOMIC DNA]</scope>
    <source>
        <strain evidence="1 2">EXF-10751</strain>
    </source>
</reference>
<proteinExistence type="predicted"/>
<dbReference type="InterPro" id="IPR036047">
    <property type="entry name" value="F-box-like_dom_sf"/>
</dbReference>
<organism evidence="1 2">
    <name type="scientific">Aureobasidium pullulans</name>
    <name type="common">Black yeast</name>
    <name type="synonym">Pullularia pullulans</name>
    <dbReference type="NCBI Taxonomy" id="5580"/>
    <lineage>
        <taxon>Eukaryota</taxon>
        <taxon>Fungi</taxon>
        <taxon>Dikarya</taxon>
        <taxon>Ascomycota</taxon>
        <taxon>Pezizomycotina</taxon>
        <taxon>Dothideomycetes</taxon>
        <taxon>Dothideomycetidae</taxon>
        <taxon>Dothideales</taxon>
        <taxon>Saccotheciaceae</taxon>
        <taxon>Aureobasidium</taxon>
    </lineage>
</organism>
<dbReference type="EMBL" id="QZAN01000004">
    <property type="protein sequence ID" value="THW67216.1"/>
    <property type="molecule type" value="Genomic_DNA"/>
</dbReference>
<evidence type="ECO:0000313" key="1">
    <source>
        <dbReference type="EMBL" id="THW67216.1"/>
    </source>
</evidence>
<protein>
    <recommendedName>
        <fullName evidence="3">F-box domain-containing protein</fullName>
    </recommendedName>
</protein>
<dbReference type="SUPFAM" id="SSF81383">
    <property type="entry name" value="F-box domain"/>
    <property type="match status" value="1"/>
</dbReference>
<dbReference type="CDD" id="cd09917">
    <property type="entry name" value="F-box_SF"/>
    <property type="match status" value="1"/>
</dbReference>
<dbReference type="Proteomes" id="UP000310421">
    <property type="component" value="Unassembled WGS sequence"/>
</dbReference>
<accession>A0A4S8ZMB1</accession>
<comment type="caution">
    <text evidence="1">The sequence shown here is derived from an EMBL/GenBank/DDBJ whole genome shotgun (WGS) entry which is preliminary data.</text>
</comment>
<evidence type="ECO:0008006" key="3">
    <source>
        <dbReference type="Google" id="ProtNLM"/>
    </source>
</evidence>
<evidence type="ECO:0000313" key="2">
    <source>
        <dbReference type="Proteomes" id="UP000310421"/>
    </source>
</evidence>
<dbReference type="AlphaFoldDB" id="A0A4S8ZMB1"/>
<name>A0A4S8ZMB1_AURPU</name>
<sequence length="115" mass="12836">MSSSQHPRPSLDKLPAELLHLILLDVFPDDIKALRCVCHQLNLAGSGYPTREPGFLSDVSNNPIGSQWWKYLRDKVAYKKSVFKGYASVRKTVGQTLSEDAANKTSIKVQGHQKL</sequence>
<gene>
    <name evidence="1" type="ORF">D6D20_00825</name>
</gene>